<dbReference type="EMBL" id="AP018930">
    <property type="protein sequence ID" value="BBG26426.1"/>
    <property type="molecule type" value="Genomic_DNA"/>
</dbReference>
<proteinExistence type="predicted"/>
<evidence type="ECO:0000313" key="2">
    <source>
        <dbReference type="EMBL" id="BBG26426.1"/>
    </source>
</evidence>
<protein>
    <recommendedName>
        <fullName evidence="5">DUF4143 domain-containing protein</fullName>
    </recommendedName>
</protein>
<reference evidence="2 3" key="2">
    <citation type="journal article" date="2020" name="Int. J. Syst. Evol. Microbiol.">
        <title>Sulfuracidifex tepidarius gen. nov., sp. nov. and transfer of Sulfolobus metallicus Huber and Stetter 1992 to the genus Sulfuracidifex as Sulfuracidifex metallicus comb. nov.</title>
        <authorList>
            <person name="Itoh T."/>
            <person name="Miura T."/>
            <person name="Sakai H.D."/>
            <person name="Kato S."/>
            <person name="Ohkuma M."/>
            <person name="Takashina T."/>
        </authorList>
    </citation>
    <scope>NUCLEOTIDE SEQUENCE</scope>
    <source>
        <strain evidence="1 3">IC-006</strain>
        <strain evidence="2">IC-007</strain>
    </source>
</reference>
<sequence length="102" mass="12246">MGNEVVYRKEKKVFFRDPFIYRTLAKWLHRQLRDDAILEHVVQEHLFRKYGEVFYFKNDFEIDIVVGGLKIEVKAERSHRGYPKDVTLLSKGEIPMFLLRGM</sequence>
<dbReference type="EMBL" id="AP018929">
    <property type="protein sequence ID" value="BBG23675.1"/>
    <property type="molecule type" value="Genomic_DNA"/>
</dbReference>
<evidence type="ECO:0000313" key="4">
    <source>
        <dbReference type="Proteomes" id="UP000325030"/>
    </source>
</evidence>
<name>A0A510E1R2_9CREN</name>
<dbReference type="Proteomes" id="UP000322983">
    <property type="component" value="Chromosome"/>
</dbReference>
<accession>A0A510DU29</accession>
<dbReference type="GeneID" id="69103469"/>
<organism evidence="2 4">
    <name type="scientific">Sulfuracidifex tepidarius</name>
    <dbReference type="NCBI Taxonomy" id="1294262"/>
    <lineage>
        <taxon>Archaea</taxon>
        <taxon>Thermoproteota</taxon>
        <taxon>Thermoprotei</taxon>
        <taxon>Sulfolobales</taxon>
        <taxon>Sulfolobaceae</taxon>
        <taxon>Sulfuracidifex</taxon>
    </lineage>
</organism>
<dbReference type="KEGG" id="step:IC006_0963"/>
<dbReference type="RefSeq" id="WP_232516066.1">
    <property type="nucleotide sequence ID" value="NZ_AP018930.1"/>
</dbReference>
<keyword evidence="3" id="KW-1185">Reference proteome</keyword>
<gene>
    <name evidence="1" type="ORF">IC006_0963</name>
    <name evidence="2" type="ORF">IC007_0934</name>
</gene>
<evidence type="ECO:0000313" key="1">
    <source>
        <dbReference type="EMBL" id="BBG23675.1"/>
    </source>
</evidence>
<accession>A0A510E1R2</accession>
<reference evidence="4" key="1">
    <citation type="submission" date="2018-09" db="EMBL/GenBank/DDBJ databases">
        <title>Complete Genome Sequencing of Sulfolobus sp. JCM 16834.</title>
        <authorList>
            <person name="Kato S."/>
            <person name="Itoh T."/>
            <person name="Ohkuma M."/>
        </authorList>
    </citation>
    <scope>NUCLEOTIDE SEQUENCE [LARGE SCALE GENOMIC DNA]</scope>
    <source>
        <strain evidence="4">IC-007</strain>
    </source>
</reference>
<evidence type="ECO:0008006" key="5">
    <source>
        <dbReference type="Google" id="ProtNLM"/>
    </source>
</evidence>
<dbReference type="Proteomes" id="UP000325030">
    <property type="component" value="Chromosome"/>
</dbReference>
<evidence type="ECO:0000313" key="3">
    <source>
        <dbReference type="Proteomes" id="UP000322983"/>
    </source>
</evidence>
<dbReference type="AlphaFoldDB" id="A0A510E1R2"/>